<reference evidence="2 3" key="1">
    <citation type="journal article" date="2015" name="BMC Genomics">
        <title>Gene expression during zombie ant biting behavior reflects the complexity underlying fungal parasitic behavioral manipulation.</title>
        <authorList>
            <person name="de Bekker C."/>
            <person name="Ohm R.A."/>
            <person name="Loreto R.G."/>
            <person name="Sebastian A."/>
            <person name="Albert I."/>
            <person name="Merrow M."/>
            <person name="Brachmann A."/>
            <person name="Hughes D.P."/>
        </authorList>
    </citation>
    <scope>NUCLEOTIDE SEQUENCE [LARGE SCALE GENOMIC DNA]</scope>
    <source>
        <strain evidence="2 3">SC16a</strain>
    </source>
</reference>
<evidence type="ECO:0000313" key="3">
    <source>
        <dbReference type="Proteomes" id="UP000037136"/>
    </source>
</evidence>
<gene>
    <name evidence="2" type="ORF">XA68_15228</name>
</gene>
<protein>
    <recommendedName>
        <fullName evidence="4">Ecp2 effector protein domain-containing protein</fullName>
    </recommendedName>
</protein>
<evidence type="ECO:0000256" key="1">
    <source>
        <dbReference type="SAM" id="SignalP"/>
    </source>
</evidence>
<evidence type="ECO:0008006" key="4">
    <source>
        <dbReference type="Google" id="ProtNLM"/>
    </source>
</evidence>
<name>A0A2A9P728_OPHUN</name>
<dbReference type="Proteomes" id="UP000037136">
    <property type="component" value="Unassembled WGS sequence"/>
</dbReference>
<evidence type="ECO:0000313" key="2">
    <source>
        <dbReference type="EMBL" id="PFH57315.1"/>
    </source>
</evidence>
<feature type="signal peptide" evidence="1">
    <location>
        <begin position="1"/>
        <end position="18"/>
    </location>
</feature>
<dbReference type="OrthoDB" id="3689965at2759"/>
<proteinExistence type="predicted"/>
<keyword evidence="3" id="KW-1185">Reference proteome</keyword>
<organism evidence="2 3">
    <name type="scientific">Ophiocordyceps unilateralis</name>
    <name type="common">Zombie-ant fungus</name>
    <name type="synonym">Torrubia unilateralis</name>
    <dbReference type="NCBI Taxonomy" id="268505"/>
    <lineage>
        <taxon>Eukaryota</taxon>
        <taxon>Fungi</taxon>
        <taxon>Dikarya</taxon>
        <taxon>Ascomycota</taxon>
        <taxon>Pezizomycotina</taxon>
        <taxon>Sordariomycetes</taxon>
        <taxon>Hypocreomycetidae</taxon>
        <taxon>Hypocreales</taxon>
        <taxon>Ophiocordycipitaceae</taxon>
        <taxon>Ophiocordyceps</taxon>
    </lineage>
</organism>
<feature type="chain" id="PRO_5013219356" description="Ecp2 effector protein domain-containing protein" evidence="1">
    <location>
        <begin position="19"/>
        <end position="178"/>
    </location>
</feature>
<sequence>MLAKFYIYSFFCAGLVTASPSLFSRATCEPVGRKCYEAASHQLDPKDIQYVASYLRYHAKKKPGNMFTMFSGFECDEWTIQVPGAGSVLTLAKHVNPRFTTSVLMEDIANTIDGGENVSEDEKKSSLIGCAQHGGSLGVKVNRTNPAYNTDEFKATEAKLDGIIIKLVRDPESVKEEK</sequence>
<keyword evidence="1" id="KW-0732">Signal</keyword>
<comment type="caution">
    <text evidence="2">The sequence shown here is derived from an EMBL/GenBank/DDBJ whole genome shotgun (WGS) entry which is preliminary data.</text>
</comment>
<accession>A0A2A9P728</accession>
<dbReference type="AlphaFoldDB" id="A0A2A9P728"/>
<dbReference type="EMBL" id="LAZP02000425">
    <property type="protein sequence ID" value="PFH57315.1"/>
    <property type="molecule type" value="Genomic_DNA"/>
</dbReference>
<reference evidence="2 3" key="2">
    <citation type="journal article" date="2017" name="Sci. Rep.">
        <title>Ant-infecting Ophiocordyceps genomes reveal a high diversity of potential behavioral manipulation genes and a possible major role for enterotoxins.</title>
        <authorList>
            <person name="de Bekker C."/>
            <person name="Ohm R.A."/>
            <person name="Evans H.C."/>
            <person name="Brachmann A."/>
            <person name="Hughes D.P."/>
        </authorList>
    </citation>
    <scope>NUCLEOTIDE SEQUENCE [LARGE SCALE GENOMIC DNA]</scope>
    <source>
        <strain evidence="2 3">SC16a</strain>
    </source>
</reference>